<dbReference type="AlphaFoldDB" id="A0A2T1LV89"/>
<gene>
    <name evidence="1" type="ORF">C7H19_16465</name>
</gene>
<dbReference type="PANTHER" id="PTHR37734:SF1">
    <property type="entry name" value="LARGE RIBOSOMAL RNA SUBUNIT ACCUMULATION PROTEIN YCED HOMOLOG 2, CHLOROPLASTIC"/>
    <property type="match status" value="1"/>
</dbReference>
<dbReference type="InterPro" id="IPR044985">
    <property type="entry name" value="YceD_plant"/>
</dbReference>
<reference evidence="1 2" key="2">
    <citation type="submission" date="2018-03" db="EMBL/GenBank/DDBJ databases">
        <authorList>
            <person name="Keele B.F."/>
        </authorList>
    </citation>
    <scope>NUCLEOTIDE SEQUENCE [LARGE SCALE GENOMIC DNA]</scope>
    <source>
        <strain evidence="1 2">CCALA 016</strain>
    </source>
</reference>
<sequence>MDAIYIPHLLKATDHKRVILLDDFISELETLTPIRGKLAIRHGGTFLDVFVQAETIITLTCDRCLQQYNHRISLQTSEIIWLDDNADQDKYIPLEREVPMEDLSETLPSDGHFDPEIWLYEQLSLTMPLQKLCGKDCQPPLITLEDSKPNIDSRWASLEAFKKQLHP</sequence>
<protein>
    <submittedName>
        <fullName evidence="1">Metal-binding protein</fullName>
    </submittedName>
</protein>
<dbReference type="EMBL" id="PXOH01000019">
    <property type="protein sequence ID" value="PSF35597.1"/>
    <property type="molecule type" value="Genomic_DNA"/>
</dbReference>
<organism evidence="1 2">
    <name type="scientific">Aphanothece hegewaldii CCALA 016</name>
    <dbReference type="NCBI Taxonomy" id="2107694"/>
    <lineage>
        <taxon>Bacteria</taxon>
        <taxon>Bacillati</taxon>
        <taxon>Cyanobacteriota</taxon>
        <taxon>Cyanophyceae</taxon>
        <taxon>Oscillatoriophycideae</taxon>
        <taxon>Chroococcales</taxon>
        <taxon>Aphanothecaceae</taxon>
        <taxon>Aphanothece</taxon>
    </lineage>
</organism>
<name>A0A2T1LV89_9CHRO</name>
<dbReference type="RefSeq" id="WP_106458010.1">
    <property type="nucleotide sequence ID" value="NZ_PXOH01000019.1"/>
</dbReference>
<keyword evidence="2" id="KW-1185">Reference proteome</keyword>
<proteinExistence type="predicted"/>
<comment type="caution">
    <text evidence="1">The sequence shown here is derived from an EMBL/GenBank/DDBJ whole genome shotgun (WGS) entry which is preliminary data.</text>
</comment>
<dbReference type="PANTHER" id="PTHR37734">
    <property type="entry name" value="LARGE RIBOSOMAL RNA SUBUNIT ACCUMULATION PROTEIN YCED HOMOLOG 2, CHLOROPLASTIC"/>
    <property type="match status" value="1"/>
</dbReference>
<dbReference type="OrthoDB" id="9786554at2"/>
<dbReference type="Pfam" id="PF02620">
    <property type="entry name" value="YceD"/>
    <property type="match status" value="1"/>
</dbReference>
<evidence type="ECO:0000313" key="2">
    <source>
        <dbReference type="Proteomes" id="UP000239001"/>
    </source>
</evidence>
<dbReference type="Proteomes" id="UP000239001">
    <property type="component" value="Unassembled WGS sequence"/>
</dbReference>
<dbReference type="InterPro" id="IPR003772">
    <property type="entry name" value="YceD"/>
</dbReference>
<evidence type="ECO:0000313" key="1">
    <source>
        <dbReference type="EMBL" id="PSF35597.1"/>
    </source>
</evidence>
<accession>A0A2T1LV89</accession>
<reference evidence="1 2" key="1">
    <citation type="submission" date="2018-03" db="EMBL/GenBank/DDBJ databases">
        <title>The ancient ancestry and fast evolution of plastids.</title>
        <authorList>
            <person name="Moore K.R."/>
            <person name="Magnabosco C."/>
            <person name="Momper L."/>
            <person name="Gold D.A."/>
            <person name="Bosak T."/>
            <person name="Fournier G.P."/>
        </authorList>
    </citation>
    <scope>NUCLEOTIDE SEQUENCE [LARGE SCALE GENOMIC DNA]</scope>
    <source>
        <strain evidence="1 2">CCALA 016</strain>
    </source>
</reference>